<keyword evidence="6" id="KW-1185">Reference proteome</keyword>
<evidence type="ECO:0000259" key="4">
    <source>
        <dbReference type="PROSITE" id="PS50893"/>
    </source>
</evidence>
<dbReference type="InterPro" id="IPR017871">
    <property type="entry name" value="ABC_transporter-like_CS"/>
</dbReference>
<dbReference type="RefSeq" id="WP_204697915.1">
    <property type="nucleotide sequence ID" value="NZ_JAFBEC010000006.1"/>
</dbReference>
<dbReference type="SMART" id="SM00382">
    <property type="entry name" value="AAA"/>
    <property type="match status" value="1"/>
</dbReference>
<evidence type="ECO:0000313" key="5">
    <source>
        <dbReference type="EMBL" id="MBM7633307.1"/>
    </source>
</evidence>
<keyword evidence="1" id="KW-0813">Transport</keyword>
<keyword evidence="2" id="KW-0547">Nucleotide-binding</keyword>
<dbReference type="PANTHER" id="PTHR42711:SF13">
    <property type="entry name" value="ABC TRANSPORTER, ATP-BINDING PROTEIN"/>
    <property type="match status" value="1"/>
</dbReference>
<dbReference type="PROSITE" id="PS50893">
    <property type="entry name" value="ABC_TRANSPORTER_2"/>
    <property type="match status" value="1"/>
</dbReference>
<proteinExistence type="predicted"/>
<dbReference type="InterPro" id="IPR027417">
    <property type="entry name" value="P-loop_NTPase"/>
</dbReference>
<dbReference type="InterPro" id="IPR003593">
    <property type="entry name" value="AAA+_ATPase"/>
</dbReference>
<evidence type="ECO:0000256" key="2">
    <source>
        <dbReference type="ARBA" id="ARBA00022741"/>
    </source>
</evidence>
<dbReference type="PROSITE" id="PS00211">
    <property type="entry name" value="ABC_TRANSPORTER_1"/>
    <property type="match status" value="1"/>
</dbReference>
<evidence type="ECO:0000256" key="3">
    <source>
        <dbReference type="ARBA" id="ARBA00022840"/>
    </source>
</evidence>
<evidence type="ECO:0000313" key="6">
    <source>
        <dbReference type="Proteomes" id="UP000741863"/>
    </source>
</evidence>
<keyword evidence="3 5" id="KW-0067">ATP-binding</keyword>
<dbReference type="CDD" id="cd03230">
    <property type="entry name" value="ABC_DR_subfamily_A"/>
    <property type="match status" value="1"/>
</dbReference>
<dbReference type="InterPro" id="IPR050763">
    <property type="entry name" value="ABC_transporter_ATP-binding"/>
</dbReference>
<dbReference type="InterPro" id="IPR003439">
    <property type="entry name" value="ABC_transporter-like_ATP-bd"/>
</dbReference>
<dbReference type="EMBL" id="JAFBEC010000006">
    <property type="protein sequence ID" value="MBM7633307.1"/>
    <property type="molecule type" value="Genomic_DNA"/>
</dbReference>
<gene>
    <name evidence="5" type="ORF">JOD17_002401</name>
</gene>
<protein>
    <submittedName>
        <fullName evidence="5">ABC-2 type transport system ATP-binding protein</fullName>
    </submittedName>
</protein>
<dbReference type="SUPFAM" id="SSF52540">
    <property type="entry name" value="P-loop containing nucleoside triphosphate hydrolases"/>
    <property type="match status" value="1"/>
</dbReference>
<dbReference type="Gene3D" id="3.40.50.300">
    <property type="entry name" value="P-loop containing nucleotide triphosphate hydrolases"/>
    <property type="match status" value="1"/>
</dbReference>
<sequence>MNAIIEFEDVHKQFKEKKALTDVNFSINKGEIFGLVGPTGVGKTTSIKLLTDQLKPSEGTIRVFGESVTGNHTQLLSKMGILSDRSVLYERLSLYDNLRFLASLYDRPVSTIEDILEHVGLASSRKTTYKHLSKGMKQRANLAAALIHAPEILILDEPTASLDPSAKANVHAFLRQLNEQGSTIFLTSHDMNEIESLCHRVAFMIDGTIYLCGEPAQIRSTYAAPTVTVTFADGNVETFNNSYTGMTSLRNAIESRKVQSIHSDEPSLTDIFLDVTGRKFA</sequence>
<name>A0ABS2PCY6_9BACL</name>
<dbReference type="PANTHER" id="PTHR42711">
    <property type="entry name" value="ABC TRANSPORTER ATP-BINDING PROTEIN"/>
    <property type="match status" value="1"/>
</dbReference>
<feature type="domain" description="ABC transporter" evidence="4">
    <location>
        <begin position="5"/>
        <end position="231"/>
    </location>
</feature>
<reference evidence="5 6" key="1">
    <citation type="submission" date="2021-01" db="EMBL/GenBank/DDBJ databases">
        <title>Genomic Encyclopedia of Type Strains, Phase IV (KMG-IV): sequencing the most valuable type-strain genomes for metagenomic binning, comparative biology and taxonomic classification.</title>
        <authorList>
            <person name="Goeker M."/>
        </authorList>
    </citation>
    <scope>NUCLEOTIDE SEQUENCE [LARGE SCALE GENOMIC DNA]</scope>
    <source>
        <strain evidence="5 6">DSM 25540</strain>
    </source>
</reference>
<evidence type="ECO:0000256" key="1">
    <source>
        <dbReference type="ARBA" id="ARBA00022448"/>
    </source>
</evidence>
<comment type="caution">
    <text evidence="5">The sequence shown here is derived from an EMBL/GenBank/DDBJ whole genome shotgun (WGS) entry which is preliminary data.</text>
</comment>
<accession>A0ABS2PCY6</accession>
<dbReference type="Proteomes" id="UP000741863">
    <property type="component" value="Unassembled WGS sequence"/>
</dbReference>
<organism evidence="5 6">
    <name type="scientific">Geomicrobium sediminis</name>
    <dbReference type="NCBI Taxonomy" id="1347788"/>
    <lineage>
        <taxon>Bacteria</taxon>
        <taxon>Bacillati</taxon>
        <taxon>Bacillota</taxon>
        <taxon>Bacilli</taxon>
        <taxon>Bacillales</taxon>
        <taxon>Geomicrobium</taxon>
    </lineage>
</organism>
<dbReference type="GO" id="GO:0005524">
    <property type="term" value="F:ATP binding"/>
    <property type="evidence" value="ECO:0007669"/>
    <property type="project" value="UniProtKB-KW"/>
</dbReference>
<dbReference type="Pfam" id="PF00005">
    <property type="entry name" value="ABC_tran"/>
    <property type="match status" value="1"/>
</dbReference>